<comment type="similarity">
    <text evidence="1">Belongs to the CinA family.</text>
</comment>
<dbReference type="CDD" id="cd00885">
    <property type="entry name" value="cinA"/>
    <property type="match status" value="1"/>
</dbReference>
<dbReference type="SUPFAM" id="SSF142433">
    <property type="entry name" value="CinA-like"/>
    <property type="match status" value="1"/>
</dbReference>
<dbReference type="RefSeq" id="WP_317997295.1">
    <property type="nucleotide sequence ID" value="NZ_AP025523.1"/>
</dbReference>
<dbReference type="InterPro" id="IPR008135">
    <property type="entry name" value="Competence-induced_CinA"/>
</dbReference>
<dbReference type="KEGG" id="vab:WPS_16050"/>
<evidence type="ECO:0000313" key="3">
    <source>
        <dbReference type="EMBL" id="BDE06329.1"/>
    </source>
</evidence>
<dbReference type="Gene3D" id="3.90.950.20">
    <property type="entry name" value="CinA-like"/>
    <property type="match status" value="1"/>
</dbReference>
<organism evidence="3 4">
    <name type="scientific">Vulcanimicrobium alpinum</name>
    <dbReference type="NCBI Taxonomy" id="3016050"/>
    <lineage>
        <taxon>Bacteria</taxon>
        <taxon>Bacillati</taxon>
        <taxon>Vulcanimicrobiota</taxon>
        <taxon>Vulcanimicrobiia</taxon>
        <taxon>Vulcanimicrobiales</taxon>
        <taxon>Vulcanimicrobiaceae</taxon>
        <taxon>Vulcanimicrobium</taxon>
    </lineage>
</organism>
<evidence type="ECO:0000256" key="1">
    <source>
        <dbReference type="HAMAP-Rule" id="MF_00226"/>
    </source>
</evidence>
<name>A0AAN2C9I3_UNVUL</name>
<dbReference type="InterPro" id="IPR041424">
    <property type="entry name" value="CinA_KH"/>
</dbReference>
<dbReference type="Pfam" id="PF02464">
    <property type="entry name" value="CinA"/>
    <property type="match status" value="1"/>
</dbReference>
<proteinExistence type="inferred from homology"/>
<dbReference type="EMBL" id="AP025523">
    <property type="protein sequence ID" value="BDE06329.1"/>
    <property type="molecule type" value="Genomic_DNA"/>
</dbReference>
<accession>A0AAN2C9I3</accession>
<dbReference type="AlphaFoldDB" id="A0AAN2C9I3"/>
<dbReference type="InterPro" id="IPR008136">
    <property type="entry name" value="CinA_C"/>
</dbReference>
<dbReference type="HAMAP" id="MF_00226_B">
    <property type="entry name" value="CinA_B"/>
    <property type="match status" value="1"/>
</dbReference>
<dbReference type="PANTHER" id="PTHR13939:SF0">
    <property type="entry name" value="NMN AMIDOHYDROLASE-LIKE PROTEIN YFAY"/>
    <property type="match status" value="1"/>
</dbReference>
<dbReference type="InterPro" id="IPR036425">
    <property type="entry name" value="MoaB/Mog-like_dom_sf"/>
</dbReference>
<sequence>MASVEIVTVGTEILLGHLVDTNSVHIAKQLADHGVDVFAKHSVGDNADRLFAMLEGVLERADGAICTGGLGSTVDDLTKDAVGRAVGRPLVLHEPSLRAMEERFRQFGRVMAENNKRQAYLPEGCVVLPNPHGTAPGFVALRDDGKFVACMPGVPREMKPMLAERLIPWLEQRFALRSAIYTKTLHTVGIGESDLDRRVEDLFRSLENPKIAMLAHGFRVDVKIMAKAQSRVEADAMIAPVAEELRRRIGTHYFGDDETTLAGAIVAQVIARGWTFGTAESCTGGAIADKIVAVPGASAAFRGSIVAYANDVKTSLLDVSETTLETVGAVSEETAIAMARGARSRLGVDLAIATTGIAGPEGGTAEKPVGLVWFAIASPDGEVETRRMTFPGDRADVRDRASIAALSLLWHRLQAADAIPAR</sequence>
<dbReference type="Gene3D" id="3.30.70.2860">
    <property type="match status" value="1"/>
</dbReference>
<dbReference type="InterPro" id="IPR050101">
    <property type="entry name" value="CinA"/>
</dbReference>
<evidence type="ECO:0000259" key="2">
    <source>
        <dbReference type="SMART" id="SM00852"/>
    </source>
</evidence>
<evidence type="ECO:0000313" key="4">
    <source>
        <dbReference type="Proteomes" id="UP001317532"/>
    </source>
</evidence>
<dbReference type="InterPro" id="IPR036653">
    <property type="entry name" value="CinA-like_C"/>
</dbReference>
<gene>
    <name evidence="3" type="ORF">WPS_16050</name>
</gene>
<dbReference type="Pfam" id="PF00994">
    <property type="entry name" value="MoCF_biosynth"/>
    <property type="match status" value="1"/>
</dbReference>
<dbReference type="SMART" id="SM00852">
    <property type="entry name" value="MoCF_biosynth"/>
    <property type="match status" value="1"/>
</dbReference>
<dbReference type="PIRSF" id="PIRSF006728">
    <property type="entry name" value="CinA"/>
    <property type="match status" value="1"/>
</dbReference>
<reference evidence="3 4" key="1">
    <citation type="journal article" date="2022" name="ISME Commun">
        <title>Vulcanimicrobium alpinus gen. nov. sp. nov., the first cultivated representative of the candidate phylum 'Eremiobacterota', is a metabolically versatile aerobic anoxygenic phototroph.</title>
        <authorList>
            <person name="Yabe S."/>
            <person name="Muto K."/>
            <person name="Abe K."/>
            <person name="Yokota A."/>
            <person name="Staudigel H."/>
            <person name="Tebo B.M."/>
        </authorList>
    </citation>
    <scope>NUCLEOTIDE SEQUENCE [LARGE SCALE GENOMIC DNA]</scope>
    <source>
        <strain evidence="3 4">WC8-2</strain>
    </source>
</reference>
<feature type="domain" description="MoaB/Mog" evidence="2">
    <location>
        <begin position="5"/>
        <end position="173"/>
    </location>
</feature>
<dbReference type="NCBIfam" id="TIGR00200">
    <property type="entry name" value="cinA_nterm"/>
    <property type="match status" value="1"/>
</dbReference>
<dbReference type="PANTHER" id="PTHR13939">
    <property type="entry name" value="NICOTINAMIDE-NUCLEOTIDE AMIDOHYDROLASE PNCC"/>
    <property type="match status" value="1"/>
</dbReference>
<dbReference type="Proteomes" id="UP001317532">
    <property type="component" value="Chromosome"/>
</dbReference>
<dbReference type="NCBIfam" id="TIGR00199">
    <property type="entry name" value="PncC_domain"/>
    <property type="match status" value="1"/>
</dbReference>
<dbReference type="NCBIfam" id="NF001813">
    <property type="entry name" value="PRK00549.1"/>
    <property type="match status" value="1"/>
</dbReference>
<dbReference type="Gene3D" id="3.40.980.10">
    <property type="entry name" value="MoaB/Mog-like domain"/>
    <property type="match status" value="1"/>
</dbReference>
<dbReference type="InterPro" id="IPR001453">
    <property type="entry name" value="MoaB/Mog_dom"/>
</dbReference>
<keyword evidence="4" id="KW-1185">Reference proteome</keyword>
<dbReference type="SUPFAM" id="SSF53218">
    <property type="entry name" value="Molybdenum cofactor biosynthesis proteins"/>
    <property type="match status" value="1"/>
</dbReference>
<protein>
    <recommendedName>
        <fullName evidence="1">CinA-like protein</fullName>
    </recommendedName>
</protein>
<dbReference type="Pfam" id="PF18146">
    <property type="entry name" value="CinA_KH"/>
    <property type="match status" value="1"/>
</dbReference>